<gene>
    <name evidence="1" type="ORF">H2LOC_000345</name>
</gene>
<reference evidence="1 2" key="1">
    <citation type="submission" date="2019-11" db="EMBL/GenBank/DDBJ databases">
        <title>The genome sequence of Methylocystis heyeri.</title>
        <authorList>
            <person name="Oshkin I.Y."/>
            <person name="Miroshnikov K."/>
            <person name="Dedysh S.N."/>
        </authorList>
    </citation>
    <scope>NUCLEOTIDE SEQUENCE [LARGE SCALE GENOMIC DNA]</scope>
    <source>
        <strain evidence="1 2">H2</strain>
    </source>
</reference>
<evidence type="ECO:0000313" key="1">
    <source>
        <dbReference type="EMBL" id="QGM47880.1"/>
    </source>
</evidence>
<evidence type="ECO:0000313" key="2">
    <source>
        <dbReference type="Proteomes" id="UP000309061"/>
    </source>
</evidence>
<dbReference type="OrthoDB" id="7335556at2"/>
<sequence>MPEYRQIELYTKRKALDFLDPIPPDDAPLDRIAAVARAALLFEATLAGLYPTQHQLTAWARCKELPKSNQSEKILAELHRILRIVRKIAFHPQGHVDMRDGVICLNGAIDMVALSLEITRAGLDLLESMVAYWFSARISVYPDAYVGRMLSEFFFDTVAEIKRFSDEDRILYQFRRSSPFNRYFRFDCDNPKIILESDRVNFEIGERYRDAARYPIDFYVLLDDRLHIIPVEALQNGAIRKDELPNWRARTSDGTSLPASFRTRFAREKIIVGQPMT</sequence>
<organism evidence="1 2">
    <name type="scientific">Methylocystis heyeri</name>
    <dbReference type="NCBI Taxonomy" id="391905"/>
    <lineage>
        <taxon>Bacteria</taxon>
        <taxon>Pseudomonadati</taxon>
        <taxon>Pseudomonadota</taxon>
        <taxon>Alphaproteobacteria</taxon>
        <taxon>Hyphomicrobiales</taxon>
        <taxon>Methylocystaceae</taxon>
        <taxon>Methylocystis</taxon>
    </lineage>
</organism>
<dbReference type="KEGG" id="mhey:H2LOC_000345"/>
<protein>
    <submittedName>
        <fullName evidence="1">Uncharacterized protein</fullName>
    </submittedName>
</protein>
<keyword evidence="2" id="KW-1185">Reference proteome</keyword>
<accession>A0A6B8KLS5</accession>
<dbReference type="EMBL" id="CP046052">
    <property type="protein sequence ID" value="QGM47880.1"/>
    <property type="molecule type" value="Genomic_DNA"/>
</dbReference>
<dbReference type="Proteomes" id="UP000309061">
    <property type="component" value="Chromosome"/>
</dbReference>
<name>A0A6B8KLS5_9HYPH</name>
<dbReference type="AlphaFoldDB" id="A0A6B8KLS5"/>
<proteinExistence type="predicted"/>